<accession>A0A0L0UQ79</accession>
<reference evidence="2" key="1">
    <citation type="submission" date="2014-03" db="EMBL/GenBank/DDBJ databases">
        <title>The Genome Sequence of Puccinia striiformis f. sp. tritici PST-78.</title>
        <authorList>
            <consortium name="The Broad Institute Genome Sequencing Platform"/>
            <person name="Cuomo C."/>
            <person name="Hulbert S."/>
            <person name="Chen X."/>
            <person name="Walker B."/>
            <person name="Young S.K."/>
            <person name="Zeng Q."/>
            <person name="Gargeya S."/>
            <person name="Fitzgerald M."/>
            <person name="Haas B."/>
            <person name="Abouelleil A."/>
            <person name="Alvarado L."/>
            <person name="Arachchi H.M."/>
            <person name="Berlin A.M."/>
            <person name="Chapman S.B."/>
            <person name="Goldberg J."/>
            <person name="Griggs A."/>
            <person name="Gujja S."/>
            <person name="Hansen M."/>
            <person name="Howarth C."/>
            <person name="Imamovic A."/>
            <person name="Larimer J."/>
            <person name="McCowan C."/>
            <person name="Montmayeur A."/>
            <person name="Murphy C."/>
            <person name="Neiman D."/>
            <person name="Pearson M."/>
            <person name="Priest M."/>
            <person name="Roberts A."/>
            <person name="Saif S."/>
            <person name="Shea T."/>
            <person name="Sisk P."/>
            <person name="Sykes S."/>
            <person name="Wortman J."/>
            <person name="Nusbaum C."/>
            <person name="Birren B."/>
        </authorList>
    </citation>
    <scope>NUCLEOTIDE SEQUENCE [LARGE SCALE GENOMIC DNA]</scope>
    <source>
        <strain evidence="2">race PST-78</strain>
    </source>
</reference>
<keyword evidence="2" id="KW-1185">Reference proteome</keyword>
<dbReference type="Proteomes" id="UP000054564">
    <property type="component" value="Unassembled WGS sequence"/>
</dbReference>
<organism evidence="1 2">
    <name type="scientific">Puccinia striiformis f. sp. tritici PST-78</name>
    <dbReference type="NCBI Taxonomy" id="1165861"/>
    <lineage>
        <taxon>Eukaryota</taxon>
        <taxon>Fungi</taxon>
        <taxon>Dikarya</taxon>
        <taxon>Basidiomycota</taxon>
        <taxon>Pucciniomycotina</taxon>
        <taxon>Pucciniomycetes</taxon>
        <taxon>Pucciniales</taxon>
        <taxon>Pucciniaceae</taxon>
        <taxon>Puccinia</taxon>
    </lineage>
</organism>
<protein>
    <submittedName>
        <fullName evidence="1">Uncharacterized protein</fullName>
    </submittedName>
</protein>
<gene>
    <name evidence="1" type="ORF">PSTG_17354</name>
</gene>
<dbReference type="EMBL" id="AJIL01000458">
    <property type="protein sequence ID" value="KNE89188.1"/>
    <property type="molecule type" value="Genomic_DNA"/>
</dbReference>
<dbReference type="Pfam" id="PF14223">
    <property type="entry name" value="Retrotran_gag_2"/>
    <property type="match status" value="1"/>
</dbReference>
<proteinExistence type="predicted"/>
<sequence>MSPDLLPILTEFNFKHWKRNIFSYCQSKNIDDHLESDIVATATPETVEALRKEKKAAAGTMTLHMGDEYCTKFVTDENKSQPHLIWKLLNDHFLANTPQNQALVYQKFLDVTFETTLSKFINIIDSHVADIIA</sequence>
<evidence type="ECO:0000313" key="1">
    <source>
        <dbReference type="EMBL" id="KNE89188.1"/>
    </source>
</evidence>
<evidence type="ECO:0000313" key="2">
    <source>
        <dbReference type="Proteomes" id="UP000054564"/>
    </source>
</evidence>
<dbReference type="AlphaFoldDB" id="A0A0L0UQ79"/>
<name>A0A0L0UQ79_9BASI</name>
<comment type="caution">
    <text evidence="1">The sequence shown here is derived from an EMBL/GenBank/DDBJ whole genome shotgun (WGS) entry which is preliminary data.</text>
</comment>